<protein>
    <recommendedName>
        <fullName evidence="5">MACPF domain-containing protein</fullName>
    </recommendedName>
</protein>
<reference evidence="3 4" key="1">
    <citation type="submission" date="2019-08" db="EMBL/GenBank/DDBJ databases">
        <title>In-depth cultivation of the pig gut microbiome towards novel bacterial diversity and tailored functional studies.</title>
        <authorList>
            <person name="Wylensek D."/>
            <person name="Hitch T.C.A."/>
            <person name="Clavel T."/>
        </authorList>
    </citation>
    <scope>NUCLEOTIDE SEQUENCE [LARGE SCALE GENOMIC DNA]</scope>
    <source>
        <strain evidence="3 4">LKV-178-WT-2A</strain>
    </source>
</reference>
<dbReference type="Gene3D" id="3.30.160.840">
    <property type="match status" value="1"/>
</dbReference>
<dbReference type="AlphaFoldDB" id="A0A7K0KIT4"/>
<dbReference type="RefSeq" id="WP_154535436.1">
    <property type="nucleotide sequence ID" value="NZ_VUNG01000056.1"/>
</dbReference>
<dbReference type="Proteomes" id="UP000438914">
    <property type="component" value="Unassembled WGS sequence"/>
</dbReference>
<dbReference type="PROSITE" id="PS51257">
    <property type="entry name" value="PROKAR_LIPOPROTEIN"/>
    <property type="match status" value="1"/>
</dbReference>
<feature type="domain" description="MACPF protein D3" evidence="2">
    <location>
        <begin position="497"/>
        <end position="564"/>
    </location>
</feature>
<dbReference type="Pfam" id="PF20779">
    <property type="entry name" value="MACPF_D2"/>
    <property type="match status" value="1"/>
</dbReference>
<dbReference type="Gene3D" id="3.30.420.400">
    <property type="match status" value="1"/>
</dbReference>
<evidence type="ECO:0000313" key="4">
    <source>
        <dbReference type="Proteomes" id="UP000438914"/>
    </source>
</evidence>
<organism evidence="3 4">
    <name type="scientific">Hallella mizrahii</name>
    <dbReference type="NCBI Taxonomy" id="2606637"/>
    <lineage>
        <taxon>Bacteria</taxon>
        <taxon>Pseudomonadati</taxon>
        <taxon>Bacteroidota</taxon>
        <taxon>Bacteroidia</taxon>
        <taxon>Bacteroidales</taxon>
        <taxon>Prevotellaceae</taxon>
        <taxon>Hallella</taxon>
    </lineage>
</organism>
<keyword evidence="4" id="KW-1185">Reference proteome</keyword>
<name>A0A7K0KIT4_9BACT</name>
<accession>A0A7K0KIT4</accession>
<gene>
    <name evidence="3" type="ORF">FYJ73_14370</name>
</gene>
<dbReference type="InterPro" id="IPR048468">
    <property type="entry name" value="MACPF_D2"/>
</dbReference>
<evidence type="ECO:0008006" key="5">
    <source>
        <dbReference type="Google" id="ProtNLM"/>
    </source>
</evidence>
<dbReference type="EMBL" id="VUNG01000056">
    <property type="protein sequence ID" value="MST85836.1"/>
    <property type="molecule type" value="Genomic_DNA"/>
</dbReference>
<dbReference type="InterPro" id="IPR048467">
    <property type="entry name" value="MACPF_D3"/>
</dbReference>
<evidence type="ECO:0000259" key="2">
    <source>
        <dbReference type="Pfam" id="PF20785"/>
    </source>
</evidence>
<evidence type="ECO:0000259" key="1">
    <source>
        <dbReference type="Pfam" id="PF20779"/>
    </source>
</evidence>
<feature type="domain" description="MACPF protein D2" evidence="1">
    <location>
        <begin position="393"/>
        <end position="494"/>
    </location>
</feature>
<dbReference type="Pfam" id="PF20785">
    <property type="entry name" value="MACPF_D3"/>
    <property type="match status" value="1"/>
</dbReference>
<comment type="caution">
    <text evidence="3">The sequence shown here is derived from an EMBL/GenBank/DDBJ whole genome shotgun (WGS) entry which is preliminary data.</text>
</comment>
<evidence type="ECO:0000313" key="3">
    <source>
        <dbReference type="EMBL" id="MST85836.1"/>
    </source>
</evidence>
<sequence length="564" mass="63837">MRIRIFQLLSILVVIFSSCSELDEKNGYIAGTPELHDTIYQARNPNLPCVKTRRIDYGKLMFTRASANEDKNGNLGELLGYSYKIGNTILGDPKNVGYQVIDVTKVTDYEPSLISKNHIGQSSINSFSYASYDDFLQKSQLTKKSKSGFSINVFNIFKIGRKHKNTQVFAAYISDSTRSVYGEANVSFYNSEFKLNSSEGSLHTFALSCLAKSFIRNLYGSPAGDILDNYGDFILTDYLTEGKMTALFAGMTRSTVAVKERLQAMDQEINASIDYKTDKGTINFKLDSLNIGKNNGSISGRKSFLEKSYACVNTYGGKHGINMVDNPFDLHTSSINLTPWTQSLDDENTHSIVSIGDGGLIHISDVVLEDNYKKRLKYTSAGYLVGYSRFLPTFIEISRYYIKHSEKYDKDLYGIAAILNTRQGDKIILTDPSDKDLTEDELIKNDDNNVFFAKASQIAEKMKKVFSIEIKSNVYGHFNPHILDPLCEVVTVDFSDMHWIENKNMRLKYIYNKEHKIAFSVYDDELEGDYVLDEYGIRDWYDENCTYKSIALGTITRTFKIIGL</sequence>
<proteinExistence type="predicted"/>